<name>A0A384JK54_BOTFB</name>
<dbReference type="GeneID" id="36394260"/>
<sequence length="126" mass="14045">MASDDPSSISPPPQVSSRSAQPASWTRLLLCYICIDFHIAHCFWPDLVFLSFAGGESPDTCIQRICPIIHIHPPAPNATDAMAYRGEKMKILESCTCEEEGNDVCVQQDQHSLSRCCVREESMNFI</sequence>
<dbReference type="RefSeq" id="XP_024549312.1">
    <property type="nucleotide sequence ID" value="XM_024693526.1"/>
</dbReference>
<reference evidence="1 2" key="1">
    <citation type="journal article" date="2011" name="PLoS Genet.">
        <title>Genomic analysis of the necrotrophic fungal pathogens Sclerotinia sclerotiorum and Botrytis cinerea.</title>
        <authorList>
            <person name="Amselem J."/>
            <person name="Cuomo C.A."/>
            <person name="van Kan J.A."/>
            <person name="Viaud M."/>
            <person name="Benito E.P."/>
            <person name="Couloux A."/>
            <person name="Coutinho P.M."/>
            <person name="de Vries R.P."/>
            <person name="Dyer P.S."/>
            <person name="Fillinger S."/>
            <person name="Fournier E."/>
            <person name="Gout L."/>
            <person name="Hahn M."/>
            <person name="Kohn L."/>
            <person name="Lapalu N."/>
            <person name="Plummer K.M."/>
            <person name="Pradier J.M."/>
            <person name="Quevillon E."/>
            <person name="Sharon A."/>
            <person name="Simon A."/>
            <person name="ten Have A."/>
            <person name="Tudzynski B."/>
            <person name="Tudzynski P."/>
            <person name="Wincker P."/>
            <person name="Andrew M."/>
            <person name="Anthouard V."/>
            <person name="Beever R.E."/>
            <person name="Beffa R."/>
            <person name="Benoit I."/>
            <person name="Bouzid O."/>
            <person name="Brault B."/>
            <person name="Chen Z."/>
            <person name="Choquer M."/>
            <person name="Collemare J."/>
            <person name="Cotton P."/>
            <person name="Danchin E.G."/>
            <person name="Da Silva C."/>
            <person name="Gautier A."/>
            <person name="Giraud C."/>
            <person name="Giraud T."/>
            <person name="Gonzalez C."/>
            <person name="Grossetete S."/>
            <person name="Guldener U."/>
            <person name="Henrissat B."/>
            <person name="Howlett B.J."/>
            <person name="Kodira C."/>
            <person name="Kretschmer M."/>
            <person name="Lappartient A."/>
            <person name="Leroch M."/>
            <person name="Levis C."/>
            <person name="Mauceli E."/>
            <person name="Neuveglise C."/>
            <person name="Oeser B."/>
            <person name="Pearson M."/>
            <person name="Poulain J."/>
            <person name="Poussereau N."/>
            <person name="Quesneville H."/>
            <person name="Rascle C."/>
            <person name="Schumacher J."/>
            <person name="Segurens B."/>
            <person name="Sexton A."/>
            <person name="Silva E."/>
            <person name="Sirven C."/>
            <person name="Soanes D.M."/>
            <person name="Talbot N.J."/>
            <person name="Templeton M."/>
            <person name="Yandava C."/>
            <person name="Yarden O."/>
            <person name="Zeng Q."/>
            <person name="Rollins J.A."/>
            <person name="Lebrun M.H."/>
            <person name="Dickman M."/>
        </authorList>
    </citation>
    <scope>NUCLEOTIDE SEQUENCE [LARGE SCALE GENOMIC DNA]</scope>
    <source>
        <strain evidence="1 2">B05.10</strain>
    </source>
</reference>
<dbReference type="VEuPathDB" id="FungiDB:Bcin06g04380"/>
<organism evidence="1 2">
    <name type="scientific">Botryotinia fuckeliana (strain B05.10)</name>
    <name type="common">Noble rot fungus</name>
    <name type="synonym">Botrytis cinerea</name>
    <dbReference type="NCBI Taxonomy" id="332648"/>
    <lineage>
        <taxon>Eukaryota</taxon>
        <taxon>Fungi</taxon>
        <taxon>Dikarya</taxon>
        <taxon>Ascomycota</taxon>
        <taxon>Pezizomycotina</taxon>
        <taxon>Leotiomycetes</taxon>
        <taxon>Helotiales</taxon>
        <taxon>Sclerotiniaceae</taxon>
        <taxon>Botrytis</taxon>
    </lineage>
</organism>
<dbReference type="Proteomes" id="UP000001798">
    <property type="component" value="Chromosome 6"/>
</dbReference>
<dbReference type="EMBL" id="CP009810">
    <property type="protein sequence ID" value="ATZ50979.1"/>
    <property type="molecule type" value="Genomic_DNA"/>
</dbReference>
<accession>A0A384JK54</accession>
<protein>
    <submittedName>
        <fullName evidence="1">Uncharacterized protein</fullName>
    </submittedName>
</protein>
<reference evidence="1 2" key="2">
    <citation type="journal article" date="2012" name="Eukaryot. Cell">
        <title>Genome update of Botrytis cinerea strains B05.10 and T4.</title>
        <authorList>
            <person name="Staats M."/>
            <person name="van Kan J.A."/>
        </authorList>
    </citation>
    <scope>NUCLEOTIDE SEQUENCE [LARGE SCALE GENOMIC DNA]</scope>
    <source>
        <strain evidence="1 2">B05.10</strain>
    </source>
</reference>
<evidence type="ECO:0000313" key="2">
    <source>
        <dbReference type="Proteomes" id="UP000001798"/>
    </source>
</evidence>
<reference evidence="1 2" key="3">
    <citation type="journal article" date="2017" name="Mol. Plant Pathol.">
        <title>A gapless genome sequence of the fungus Botrytis cinerea.</title>
        <authorList>
            <person name="Van Kan J.A."/>
            <person name="Stassen J.H."/>
            <person name="Mosbach A."/>
            <person name="Van Der Lee T.A."/>
            <person name="Faino L."/>
            <person name="Farmer A.D."/>
            <person name="Papasotiriou D.G."/>
            <person name="Zhou S."/>
            <person name="Seidl M.F."/>
            <person name="Cottam E."/>
            <person name="Edel D."/>
            <person name="Hahn M."/>
            <person name="Schwartz D.C."/>
            <person name="Dietrich R.A."/>
            <person name="Widdison S."/>
            <person name="Scalliet G."/>
        </authorList>
    </citation>
    <scope>NUCLEOTIDE SEQUENCE [LARGE SCALE GENOMIC DNA]</scope>
    <source>
        <strain evidence="1 2">B05.10</strain>
    </source>
</reference>
<dbReference type="AlphaFoldDB" id="A0A384JK54"/>
<keyword evidence="2" id="KW-1185">Reference proteome</keyword>
<gene>
    <name evidence="1" type="ORF">BCIN_06g04380</name>
</gene>
<evidence type="ECO:0000313" key="1">
    <source>
        <dbReference type="EMBL" id="ATZ50979.1"/>
    </source>
</evidence>
<proteinExistence type="predicted"/>